<sequence>MIKLKQCLSLGSNCLKHSYRRRVPQTRAFSSQKGDIDCDDAPIKYSTSKAKDWKAKVSRAGVEDSRLWYEPYVILASLAVFLLYFCVIREENDVDKELDRSLYSRIEGLEEVQLRMTLKYNIDNGLATKDIVKRLNEIEKEKARI</sequence>
<proteinExistence type="evidence at transcript level"/>
<dbReference type="OMA" id="LYFCCLR"/>
<evidence type="ECO:0000313" key="2">
    <source>
        <dbReference type="EMBL" id="ENN77921.1"/>
    </source>
</evidence>
<reference evidence="4" key="3">
    <citation type="submission" date="2024-08" db="UniProtKB">
        <authorList>
            <consortium name="EnsemblMetazoa"/>
        </authorList>
    </citation>
    <scope>IDENTIFICATION</scope>
</reference>
<evidence type="ECO:0000313" key="4">
    <source>
        <dbReference type="EnsemblMetazoa" id="XP_019758540.1"/>
    </source>
</evidence>
<dbReference type="EnsemblMetazoa" id="XM_019902981.1">
    <property type="protein sequence ID" value="XP_019758540.1"/>
    <property type="gene ID" value="LOC109536667"/>
</dbReference>
<evidence type="ECO:0000313" key="6">
    <source>
        <dbReference type="Proteomes" id="UP000030742"/>
    </source>
</evidence>
<name>J3JXE1_DENPD</name>
<accession>J3JXE1</accession>
<dbReference type="Proteomes" id="UP000019118">
    <property type="component" value="Unassembled WGS sequence"/>
</dbReference>
<organism evidence="1">
    <name type="scientific">Dendroctonus ponderosae</name>
    <name type="common">Mountain pine beetle</name>
    <dbReference type="NCBI Taxonomy" id="77166"/>
    <lineage>
        <taxon>Eukaryota</taxon>
        <taxon>Metazoa</taxon>
        <taxon>Ecdysozoa</taxon>
        <taxon>Arthropoda</taxon>
        <taxon>Hexapoda</taxon>
        <taxon>Insecta</taxon>
        <taxon>Pterygota</taxon>
        <taxon>Neoptera</taxon>
        <taxon>Endopterygota</taxon>
        <taxon>Coleoptera</taxon>
        <taxon>Polyphaga</taxon>
        <taxon>Cucujiformia</taxon>
        <taxon>Curculionidae</taxon>
        <taxon>Scolytinae</taxon>
        <taxon>Dendroctonus</taxon>
    </lineage>
</organism>
<dbReference type="OrthoDB" id="5783753at2759"/>
<evidence type="ECO:0000313" key="3">
    <source>
        <dbReference type="EMBL" id="ERL95410.1"/>
    </source>
</evidence>
<reference evidence="5 6" key="2">
    <citation type="journal article" date="2013" name="Genome Biol.">
        <title>Draft genome of the mountain pine beetle, Dendroctonus ponderosae Hopkins, a major forest pest.</title>
        <authorList>
            <person name="Keeling C.I."/>
            <person name="Yuen M.M."/>
            <person name="Liao N.Y."/>
            <person name="Docking T.R."/>
            <person name="Chan S.K."/>
            <person name="Taylor G.A."/>
            <person name="Palmquist D.L."/>
            <person name="Jackman S.D."/>
            <person name="Nguyen A."/>
            <person name="Li M."/>
            <person name="Henderson H."/>
            <person name="Janes J.K."/>
            <person name="Zhao Y."/>
            <person name="Pandoh P."/>
            <person name="Moore R."/>
            <person name="Sperling F.A."/>
            <person name="Huber D.P."/>
            <person name="Birol I."/>
            <person name="Jones S.J."/>
            <person name="Bohlmann J."/>
        </authorList>
    </citation>
    <scope>NUCLEOTIDE SEQUENCE</scope>
</reference>
<reference evidence="1" key="1">
    <citation type="journal article" date="2012" name="Insect Biochem. Mol. Biol.">
        <title>Transcriptome and full-length cDNA resources for the mountain pine beetle, Dendroctonus ponderosae Hopkins, a major insect pest of pine forests.</title>
        <authorList>
            <person name="Keeling C.I."/>
            <person name="Henderson H."/>
            <person name="Li M."/>
            <person name="Yuen M."/>
            <person name="Clark E.L."/>
            <person name="Fraser J.D."/>
            <person name="Huber D.P."/>
            <person name="Liao N.Y."/>
            <person name="Roderick Docking T."/>
            <person name="Birol I."/>
            <person name="Chan S.K."/>
            <person name="Taylor G.A."/>
            <person name="Palmquist D."/>
            <person name="Jones S.J."/>
            <person name="Bohlmann J."/>
        </authorList>
    </citation>
    <scope>NUCLEOTIDE SEQUENCE</scope>
    <source>
        <tissue evidence="1">Heads</tissue>
    </source>
</reference>
<dbReference type="PANTHER" id="PTHR35268:SF1">
    <property type="entry name" value="UBIQUINOL-CYTOCHROME-C REDUCTASE COMPLEX ASSEMBLY FACTOR 4"/>
    <property type="match status" value="1"/>
</dbReference>
<dbReference type="HOGENOM" id="CLU_141828_0_0_1"/>
<gene>
    <name evidence="4" type="primary">109536667</name>
    <name evidence="3" type="ORF">D910_12674</name>
    <name evidence="2" type="ORF">YQE_05598</name>
</gene>
<keyword evidence="5" id="KW-1185">Reference proteome</keyword>
<dbReference type="PANTHER" id="PTHR35268">
    <property type="entry name" value="PROTEIN CCSMST1"/>
    <property type="match status" value="1"/>
</dbReference>
<protein>
    <submittedName>
        <fullName evidence="1 4">Uncharacterized protein</fullName>
    </submittedName>
</protein>
<dbReference type="AlphaFoldDB" id="J3JXE1"/>
<dbReference type="InterPro" id="IPR029160">
    <property type="entry name" value="UQCC4"/>
</dbReference>
<dbReference type="EMBL" id="KB632428">
    <property type="protein sequence ID" value="ERL95410.1"/>
    <property type="molecule type" value="Genomic_DNA"/>
</dbReference>
<dbReference type="Proteomes" id="UP000030742">
    <property type="component" value="Unassembled WGS sequence"/>
</dbReference>
<dbReference type="EMBL" id="KB740928">
    <property type="protein sequence ID" value="ENN77921.1"/>
    <property type="molecule type" value="Genomic_DNA"/>
</dbReference>
<dbReference type="KEGG" id="dpa:109536667"/>
<evidence type="ECO:0000313" key="1">
    <source>
        <dbReference type="EMBL" id="AEE62872.1"/>
    </source>
</evidence>
<evidence type="ECO:0000313" key="5">
    <source>
        <dbReference type="Proteomes" id="UP000019118"/>
    </source>
</evidence>
<dbReference type="Pfam" id="PF15013">
    <property type="entry name" value="CCSMST1"/>
    <property type="match status" value="1"/>
</dbReference>
<dbReference type="EMBL" id="BT127910">
    <property type="protein sequence ID" value="AEE62872.1"/>
    <property type="molecule type" value="mRNA"/>
</dbReference>